<dbReference type="STRING" id="307972.A0A2G8KRA8"/>
<dbReference type="EMBL" id="MRZV01000417">
    <property type="protein sequence ID" value="PIK50536.1"/>
    <property type="molecule type" value="Genomic_DNA"/>
</dbReference>
<evidence type="ECO:0000313" key="13">
    <source>
        <dbReference type="EMBL" id="PIK50536.1"/>
    </source>
</evidence>
<comment type="similarity">
    <text evidence="3">Belongs to the MMS22 family. MMS22L subfamily.</text>
</comment>
<feature type="domain" description="Protein MMS22-like N-terminal" evidence="11">
    <location>
        <begin position="212"/>
        <end position="608"/>
    </location>
</feature>
<evidence type="ECO:0000256" key="7">
    <source>
        <dbReference type="ARBA" id="ARBA00022853"/>
    </source>
</evidence>
<evidence type="ECO:0000256" key="5">
    <source>
        <dbReference type="ARBA" id="ARBA00022454"/>
    </source>
</evidence>
<dbReference type="GO" id="GO:0031297">
    <property type="term" value="P:replication fork processing"/>
    <property type="evidence" value="ECO:0007669"/>
    <property type="project" value="InterPro"/>
</dbReference>
<feature type="domain" description="MMS22-like C-terminal" evidence="12">
    <location>
        <begin position="711"/>
        <end position="1068"/>
    </location>
</feature>
<accession>A0A2G8KRA8</accession>
<dbReference type="Pfam" id="PF14910">
    <property type="entry name" value="MMS22L_N"/>
    <property type="match status" value="2"/>
</dbReference>
<dbReference type="OrthoDB" id="8193282at2759"/>
<evidence type="ECO:0000256" key="10">
    <source>
        <dbReference type="ARBA" id="ARBA00033326"/>
    </source>
</evidence>
<evidence type="ECO:0000256" key="2">
    <source>
        <dbReference type="ARBA" id="ARBA00004286"/>
    </source>
</evidence>
<dbReference type="GO" id="GO:0043596">
    <property type="term" value="C:nuclear replication fork"/>
    <property type="evidence" value="ECO:0007669"/>
    <property type="project" value="TreeGrafter"/>
</dbReference>
<keyword evidence="8" id="KW-0234">DNA repair</keyword>
<comment type="subcellular location">
    <subcellularLocation>
        <location evidence="2">Chromosome</location>
    </subcellularLocation>
    <subcellularLocation>
        <location evidence="1">Nucleus</location>
    </subcellularLocation>
</comment>
<dbReference type="Pfam" id="PF14911">
    <property type="entry name" value="MMS22L_C"/>
    <property type="match status" value="1"/>
</dbReference>
<organism evidence="13 14">
    <name type="scientific">Stichopus japonicus</name>
    <name type="common">Sea cucumber</name>
    <dbReference type="NCBI Taxonomy" id="307972"/>
    <lineage>
        <taxon>Eukaryota</taxon>
        <taxon>Metazoa</taxon>
        <taxon>Echinodermata</taxon>
        <taxon>Eleutherozoa</taxon>
        <taxon>Echinozoa</taxon>
        <taxon>Holothuroidea</taxon>
        <taxon>Aspidochirotacea</taxon>
        <taxon>Aspidochirotida</taxon>
        <taxon>Stichopodidae</taxon>
        <taxon>Apostichopus</taxon>
    </lineage>
</organism>
<dbReference type="InterPro" id="IPR042320">
    <property type="entry name" value="MMS22-like"/>
</dbReference>
<sequence length="1100" mass="125892">MYTYDLLLMFGHHYITKTALVDKLDHLFSIARLSLPLLDSLLTANIHYFSDKALKEAVAIHQEVLAFLRYVVVYVHRNLEISSDGGQLRSQNASDQEDQFYEEVVRNLLGHLQEFLLFVDRLSNFNSTKLHQYASSTSSQNFLTHFAFHVKLDLHWGVVLVLQCLQRKFTGSKLDESICGLLNQEIREILEDLAFLASIRLKKLQVVVTNLMEKKMHFSTSDDDVPSKEIWKENNSYLLSLWLVEELAPLCKISCYGNIQEMTISGSSQWSLIQLVLRRAFSDKDNPPDEVTLQRYLRIILSASSTLGAYTKVLIYLWDVLSKRINEKQQFSVVGFQNSSYASKSACHWYNSCKQRCQNNKASLSQEDSFNLFVRILALQLSGLEEQERQQSWKQLQGRLFLTLRGSFLNRLNGEGLTRILTLFLALMMVQGVDDLFHCVLEVLDKISSSSSISNIISTRGLFAISLAQQDALHELSPLADRLVQDFNKNCSLFKQTNLDAKDRSTLWSKICNYVMDVQDVIEGSRWLNLSEDKLIGQGFSFVLPACTDAELPRMLTFIQTVIQHFRNISNKKLTDGSEQIPDTDLLQKKHSAMAKSLWGNIYPFIEACALRQTAPPMIVDLSVSFTQLAIDMDAKVMESNVHHPKASTLFEYYGLGNRGVHHSISAGYLCRLLPDPAVTTYLNTHIGNRWQLSVVQTWFRCSMSQPGSSNQLRDLTDLVFKHPQMSEILRYTTQDWPRRDVSHPPSVLDFIKACSLYVSSSESTESSTQRKQTLSLLFGDLTMAVKRLMKDQSSKASCLWIYEVISQTFKYCANYICPQVPGLLTELVLFPSLYNPQKPIPVIQLQALRENLPGFLEGLASFNLEKDPVMKKKLQDVVVKYFPRFQEMTTPLARMESNRVMLSHPLEKVLYRSCAKEPTENLIKLRYYVIKFLVDGYMPLPVQETKSSNLMMVVKFFNNLLQKTLSEKQICRDAVVLLRPVLQYLLFSDPNYKGRISPLLTLLMQGAKKCQPTEFKHKELLDCFREFLTRYLSYHHGAVFKVLEVAALQYPALLEPLIPDCTSWIEDCPQYDPTRKAYKGFLHHLGAQGNAELAKLNNK</sequence>
<keyword evidence="14" id="KW-1185">Reference proteome</keyword>
<proteinExistence type="inferred from homology"/>
<dbReference type="InterPro" id="IPR029424">
    <property type="entry name" value="MMS22L_C"/>
</dbReference>
<keyword evidence="5" id="KW-0158">Chromosome</keyword>
<evidence type="ECO:0000256" key="8">
    <source>
        <dbReference type="ARBA" id="ARBA00023204"/>
    </source>
</evidence>
<name>A0A2G8KRA8_STIJA</name>
<evidence type="ECO:0000256" key="1">
    <source>
        <dbReference type="ARBA" id="ARBA00004123"/>
    </source>
</evidence>
<dbReference type="GO" id="GO:0006325">
    <property type="term" value="P:chromatin organization"/>
    <property type="evidence" value="ECO:0007669"/>
    <property type="project" value="UniProtKB-KW"/>
</dbReference>
<keyword evidence="9" id="KW-0539">Nucleus</keyword>
<dbReference type="InterPro" id="IPR029425">
    <property type="entry name" value="MMS22L_N"/>
</dbReference>
<evidence type="ECO:0000256" key="4">
    <source>
        <dbReference type="ARBA" id="ARBA00021061"/>
    </source>
</evidence>
<evidence type="ECO:0000259" key="11">
    <source>
        <dbReference type="Pfam" id="PF14910"/>
    </source>
</evidence>
<dbReference type="AlphaFoldDB" id="A0A2G8KRA8"/>
<evidence type="ECO:0000256" key="3">
    <source>
        <dbReference type="ARBA" id="ARBA00006585"/>
    </source>
</evidence>
<reference evidence="13 14" key="1">
    <citation type="journal article" date="2017" name="PLoS Biol.">
        <title>The sea cucumber genome provides insights into morphological evolution and visceral regeneration.</title>
        <authorList>
            <person name="Zhang X."/>
            <person name="Sun L."/>
            <person name="Yuan J."/>
            <person name="Sun Y."/>
            <person name="Gao Y."/>
            <person name="Zhang L."/>
            <person name="Li S."/>
            <person name="Dai H."/>
            <person name="Hamel J.F."/>
            <person name="Liu C."/>
            <person name="Yu Y."/>
            <person name="Liu S."/>
            <person name="Lin W."/>
            <person name="Guo K."/>
            <person name="Jin S."/>
            <person name="Xu P."/>
            <person name="Storey K.B."/>
            <person name="Huan P."/>
            <person name="Zhang T."/>
            <person name="Zhou Y."/>
            <person name="Zhang J."/>
            <person name="Lin C."/>
            <person name="Li X."/>
            <person name="Xing L."/>
            <person name="Huo D."/>
            <person name="Sun M."/>
            <person name="Wang L."/>
            <person name="Mercier A."/>
            <person name="Li F."/>
            <person name="Yang H."/>
            <person name="Xiang J."/>
        </authorList>
    </citation>
    <scope>NUCLEOTIDE SEQUENCE [LARGE SCALE GENOMIC DNA]</scope>
    <source>
        <strain evidence="13">Shaxun</strain>
        <tissue evidence="13">Muscle</tissue>
    </source>
</reference>
<keyword evidence="6" id="KW-0227">DNA damage</keyword>
<gene>
    <name evidence="13" type="ORF">BSL78_12600</name>
</gene>
<dbReference type="GO" id="GO:0000724">
    <property type="term" value="P:double-strand break repair via homologous recombination"/>
    <property type="evidence" value="ECO:0007669"/>
    <property type="project" value="InterPro"/>
</dbReference>
<evidence type="ECO:0000313" key="14">
    <source>
        <dbReference type="Proteomes" id="UP000230750"/>
    </source>
</evidence>
<protein>
    <recommendedName>
        <fullName evidence="4">Protein MMS22-like</fullName>
    </recommendedName>
    <alternativeName>
        <fullName evidence="10">Methyl methanesulfonate-sensitivity protein 22-like</fullName>
    </alternativeName>
</protein>
<evidence type="ECO:0000256" key="9">
    <source>
        <dbReference type="ARBA" id="ARBA00023242"/>
    </source>
</evidence>
<dbReference type="Proteomes" id="UP000230750">
    <property type="component" value="Unassembled WGS sequence"/>
</dbReference>
<keyword evidence="7" id="KW-0156">Chromatin regulator</keyword>
<evidence type="ECO:0000256" key="6">
    <source>
        <dbReference type="ARBA" id="ARBA00022763"/>
    </source>
</evidence>
<comment type="caution">
    <text evidence="13">The sequence shown here is derived from an EMBL/GenBank/DDBJ whole genome shotgun (WGS) entry which is preliminary data.</text>
</comment>
<evidence type="ECO:0000259" key="12">
    <source>
        <dbReference type="Pfam" id="PF14911"/>
    </source>
</evidence>
<feature type="domain" description="Protein MMS22-like N-terminal" evidence="11">
    <location>
        <begin position="3"/>
        <end position="171"/>
    </location>
</feature>
<dbReference type="PANTHER" id="PTHR28547:SF1">
    <property type="entry name" value="PROTEIN MMS22-LIKE"/>
    <property type="match status" value="1"/>
</dbReference>
<dbReference type="PANTHER" id="PTHR28547">
    <property type="entry name" value="PROTEIN MMS22-LIKE"/>
    <property type="match status" value="1"/>
</dbReference>